<evidence type="ECO:0000313" key="2">
    <source>
        <dbReference type="EMBL" id="PRW90946.1"/>
    </source>
</evidence>
<reference evidence="2 3" key="1">
    <citation type="submission" date="2018-03" db="EMBL/GenBank/DDBJ databases">
        <title>Blue discolouration in mozzarella cheese caused by Pseudomonas fluorescens.</title>
        <authorList>
            <person name="Chiesa F."/>
            <person name="Dalmasso A."/>
            <person name="Lomonaco S."/>
        </authorList>
    </citation>
    <scope>NUCLEOTIDE SEQUENCE [LARGE SCALE GENOMIC DNA]</scope>
    <source>
        <strain evidence="2 3">11293</strain>
    </source>
</reference>
<evidence type="ECO:0000313" key="3">
    <source>
        <dbReference type="Proteomes" id="UP000239731"/>
    </source>
</evidence>
<dbReference type="RefSeq" id="WP_106118192.1">
    <property type="nucleotide sequence ID" value="NZ_PVUH01000011.1"/>
</dbReference>
<accession>A0A2T0I6K1</accession>
<feature type="compositionally biased region" description="Acidic residues" evidence="1">
    <location>
        <begin position="96"/>
        <end position="107"/>
    </location>
</feature>
<comment type="caution">
    <text evidence="2">The sequence shown here is derived from an EMBL/GenBank/DDBJ whole genome shotgun (WGS) entry which is preliminary data.</text>
</comment>
<organism evidence="2 3">
    <name type="scientific">Pseudomonas fluorescens</name>
    <dbReference type="NCBI Taxonomy" id="294"/>
    <lineage>
        <taxon>Bacteria</taxon>
        <taxon>Pseudomonadati</taxon>
        <taxon>Pseudomonadota</taxon>
        <taxon>Gammaproteobacteria</taxon>
        <taxon>Pseudomonadales</taxon>
        <taxon>Pseudomonadaceae</taxon>
        <taxon>Pseudomonas</taxon>
    </lineage>
</organism>
<gene>
    <name evidence="2" type="ORF">C7A10_18125</name>
</gene>
<dbReference type="EMBL" id="PVUH01000011">
    <property type="protein sequence ID" value="PRW90946.1"/>
    <property type="molecule type" value="Genomic_DNA"/>
</dbReference>
<dbReference type="Proteomes" id="UP000239731">
    <property type="component" value="Unassembled WGS sequence"/>
</dbReference>
<proteinExistence type="predicted"/>
<protein>
    <submittedName>
        <fullName evidence="2">Uncharacterized protein</fullName>
    </submittedName>
</protein>
<sequence length="107" mass="11123">MTDTKIVTFKKEWRGYAIGEIAGFDSDAAASLIQSGRAMAYVAPGISEKAPAGGGAKKPAARKGGKAAETVDPVDPIDPLDPVDPIDPIDPVDPVDPVDPEEPDEKP</sequence>
<feature type="region of interest" description="Disordered" evidence="1">
    <location>
        <begin position="47"/>
        <end position="107"/>
    </location>
</feature>
<evidence type="ECO:0000256" key="1">
    <source>
        <dbReference type="SAM" id="MobiDB-lite"/>
    </source>
</evidence>
<name>A0A2T0I6K1_PSEFL</name>
<dbReference type="AlphaFoldDB" id="A0A2T0I6K1"/>